<feature type="transmembrane region" description="Helical" evidence="1">
    <location>
        <begin position="158"/>
        <end position="183"/>
    </location>
</feature>
<accession>A0ABZ2XDM9</accession>
<feature type="transmembrane region" description="Helical" evidence="1">
    <location>
        <begin position="125"/>
        <end position="146"/>
    </location>
</feature>
<feature type="transmembrane region" description="Helical" evidence="1">
    <location>
        <begin position="65"/>
        <end position="85"/>
    </location>
</feature>
<evidence type="ECO:0000256" key="1">
    <source>
        <dbReference type="SAM" id="Phobius"/>
    </source>
</evidence>
<dbReference type="RefSeq" id="WP_051295484.1">
    <property type="nucleotide sequence ID" value="NZ_CALFBA010000142.1"/>
</dbReference>
<proteinExistence type="predicted"/>
<keyword evidence="4" id="KW-1185">Reference proteome</keyword>
<dbReference type="EMBL" id="CP151406">
    <property type="protein sequence ID" value="WZJ20042.1"/>
    <property type="molecule type" value="Genomic_DNA"/>
</dbReference>
<feature type="transmembrane region" description="Helical" evidence="1">
    <location>
        <begin position="195"/>
        <end position="213"/>
    </location>
</feature>
<evidence type="ECO:0000313" key="4">
    <source>
        <dbReference type="Proteomes" id="UP001479520"/>
    </source>
</evidence>
<organism evidence="3 4">
    <name type="scientific">Azonexus hydrophilus</name>
    <dbReference type="NCBI Taxonomy" id="418702"/>
    <lineage>
        <taxon>Bacteria</taxon>
        <taxon>Pseudomonadati</taxon>
        <taxon>Pseudomonadota</taxon>
        <taxon>Betaproteobacteria</taxon>
        <taxon>Rhodocyclales</taxon>
        <taxon>Azonexaceae</taxon>
        <taxon>Azonexus</taxon>
    </lineage>
</organism>
<protein>
    <submittedName>
        <fullName evidence="3">Uncharacterized protein</fullName>
    </submittedName>
</protein>
<feature type="signal peptide" evidence="2">
    <location>
        <begin position="1"/>
        <end position="19"/>
    </location>
</feature>
<evidence type="ECO:0000313" key="3">
    <source>
        <dbReference type="EMBL" id="WZJ20042.1"/>
    </source>
</evidence>
<keyword evidence="1" id="KW-0472">Membrane</keyword>
<reference evidence="3 4" key="1">
    <citation type="submission" date="2024-04" db="EMBL/GenBank/DDBJ databases">
        <title>Dissimilatory iodate-reducing microorganisms contribute to the enrichment of iodine in groundwater.</title>
        <authorList>
            <person name="Jiang Z."/>
        </authorList>
    </citation>
    <scope>NUCLEOTIDE SEQUENCE [LARGE SCALE GENOMIC DNA]</scope>
    <source>
        <strain evidence="3 4">NCP973</strain>
    </source>
</reference>
<feature type="transmembrane region" description="Helical" evidence="1">
    <location>
        <begin position="219"/>
        <end position="237"/>
    </location>
</feature>
<feature type="transmembrane region" description="Helical" evidence="1">
    <location>
        <begin position="350"/>
        <end position="367"/>
    </location>
</feature>
<feature type="transmembrane region" description="Helical" evidence="1">
    <location>
        <begin position="249"/>
        <end position="270"/>
    </location>
</feature>
<gene>
    <name evidence="3" type="ORF">AADV58_08695</name>
</gene>
<sequence>MLITAALTLLAVLTAASLAAVGVGTPAAVAHLVFAVGIVPLIFAAMTHFVPVLTRTGDAPAIIRCLPVFAQLAGVLLVLALQGIFPYELLQLAAAIDLALAGGLLYWIVRRARAALGRPHPGWRWYAAALAVLMLALVAILAMALWPAHWQIWRLLHLHLNTLGLVGLAAFGTLPVLLPTVLGRGDPGAAQWLQRYLWPMLLAVLTLVLGIAVHWSLAAVGASVLLVLAGLLLVRWLQCFGWPRLPGDGAAVSLIAAVLGWMLGLLAGVLHGGGAMPAMPGLWAWVAAFLLPLVTGALSQLLPVWRWPGRQSPERDAMRSRLVARGALRAGFFLLAGAAFLGGFVLPGMILAMLGLLLFIVSVLQTVRIRQSTR</sequence>
<name>A0ABZ2XDM9_9RHOO</name>
<feature type="chain" id="PRO_5045820972" evidence="2">
    <location>
        <begin position="20"/>
        <end position="374"/>
    </location>
</feature>
<feature type="transmembrane region" description="Helical" evidence="1">
    <location>
        <begin position="29"/>
        <end position="53"/>
    </location>
</feature>
<keyword evidence="1" id="KW-0812">Transmembrane</keyword>
<feature type="transmembrane region" description="Helical" evidence="1">
    <location>
        <begin position="282"/>
        <end position="305"/>
    </location>
</feature>
<feature type="transmembrane region" description="Helical" evidence="1">
    <location>
        <begin position="91"/>
        <end position="109"/>
    </location>
</feature>
<evidence type="ECO:0000256" key="2">
    <source>
        <dbReference type="SAM" id="SignalP"/>
    </source>
</evidence>
<keyword evidence="1" id="KW-1133">Transmembrane helix</keyword>
<keyword evidence="2" id="KW-0732">Signal</keyword>
<feature type="transmembrane region" description="Helical" evidence="1">
    <location>
        <begin position="326"/>
        <end position="344"/>
    </location>
</feature>
<dbReference type="Proteomes" id="UP001479520">
    <property type="component" value="Chromosome"/>
</dbReference>